<dbReference type="InterPro" id="IPR035965">
    <property type="entry name" value="PAS-like_dom_sf"/>
</dbReference>
<evidence type="ECO:0000313" key="5">
    <source>
        <dbReference type="Proteomes" id="UP000295506"/>
    </source>
</evidence>
<evidence type="ECO:0000313" key="4">
    <source>
        <dbReference type="Proteomes" id="UP000055611"/>
    </source>
</evidence>
<keyword evidence="4" id="KW-1185">Reference proteome</keyword>
<reference evidence="2 4" key="1">
    <citation type="journal article" date="2016" name="Front. Microbiol.">
        <title>Genome Sequence of the Piezophilic, Mesophilic Sulfate-Reducing Bacterium Desulfovibrio indicus J2T.</title>
        <authorList>
            <person name="Cao J."/>
            <person name="Maignien L."/>
            <person name="Shao Z."/>
            <person name="Alain K."/>
            <person name="Jebbar M."/>
        </authorList>
    </citation>
    <scope>NUCLEOTIDE SEQUENCE [LARGE SCALE GENOMIC DNA]</scope>
    <source>
        <strain evidence="2 4">J2</strain>
    </source>
</reference>
<name>A0A126QNT2_9BACT</name>
<dbReference type="Gene3D" id="3.30.450.20">
    <property type="entry name" value="PAS domain"/>
    <property type="match status" value="1"/>
</dbReference>
<dbReference type="Pfam" id="PF13596">
    <property type="entry name" value="PAS_10"/>
    <property type="match status" value="1"/>
</dbReference>
<dbReference type="Gene3D" id="1.20.120.520">
    <property type="entry name" value="nmb1532 protein domain like"/>
    <property type="match status" value="1"/>
</dbReference>
<evidence type="ECO:0000313" key="3">
    <source>
        <dbReference type="EMBL" id="TDT89959.1"/>
    </source>
</evidence>
<accession>A0A126QNT2</accession>
<dbReference type="InterPro" id="IPR012312">
    <property type="entry name" value="Hemerythrin-like"/>
</dbReference>
<reference evidence="3 5" key="2">
    <citation type="submission" date="2019-03" db="EMBL/GenBank/DDBJ databases">
        <title>Genomic Encyclopedia of Type Strains, Phase IV (KMG-IV): sequencing the most valuable type-strain genomes for metagenomic binning, comparative biology and taxonomic classification.</title>
        <authorList>
            <person name="Goeker M."/>
        </authorList>
    </citation>
    <scope>NUCLEOTIDE SEQUENCE [LARGE SCALE GENOMIC DNA]</scope>
    <source>
        <strain evidence="3 5">DSM 101483</strain>
    </source>
</reference>
<evidence type="ECO:0000259" key="1">
    <source>
        <dbReference type="Pfam" id="PF01814"/>
    </source>
</evidence>
<evidence type="ECO:0000313" key="2">
    <source>
        <dbReference type="EMBL" id="AMK11554.1"/>
    </source>
</evidence>
<dbReference type="EMBL" id="CP014206">
    <property type="protein sequence ID" value="AMK11554.1"/>
    <property type="molecule type" value="Genomic_DNA"/>
</dbReference>
<organism evidence="3 5">
    <name type="scientific">Pseudodesulfovibrio indicus</name>
    <dbReference type="NCBI Taxonomy" id="1716143"/>
    <lineage>
        <taxon>Bacteria</taxon>
        <taxon>Pseudomonadati</taxon>
        <taxon>Thermodesulfobacteriota</taxon>
        <taxon>Desulfovibrionia</taxon>
        <taxon>Desulfovibrionales</taxon>
        <taxon>Desulfovibrionaceae</taxon>
    </lineage>
</organism>
<sequence length="322" mass="37086">METAQFEKWDTYLVHEHELIERAMAVLKQNLDALEQGRHDPTQLTRALDFLLEFGDKVHNRKEEDHLFPLMHQKGIPVEGGPLGVMLREHEAERELLARMMLAVPGLDTLSPEERDNFCREGMDYLRIRAEHIWKENDVLYAMGRQVLSPDEGAGLVDAFNAIDLAAYGNRAKENFLAMIEEMESVGKMRTRLVENLTPDQLHGILETLPFEVTFVDAEDTVAYFNKLDKPKIFARTRSVVGRKVQKCHPQKSVDTVEKIVEGFKAGTHDKAEFWIDMGEETILIRYFPVYGDDGTYLGVCEVTQEVGWIRRLQGQKRLLDW</sequence>
<dbReference type="Pfam" id="PF01814">
    <property type="entry name" value="Hemerythrin"/>
    <property type="match status" value="1"/>
</dbReference>
<dbReference type="Proteomes" id="UP000055611">
    <property type="component" value="Chromosome"/>
</dbReference>
<dbReference type="GO" id="GO:0005886">
    <property type="term" value="C:plasma membrane"/>
    <property type="evidence" value="ECO:0007669"/>
    <property type="project" value="TreeGrafter"/>
</dbReference>
<feature type="domain" description="Hemerythrin-like" evidence="1">
    <location>
        <begin position="12"/>
        <end position="143"/>
    </location>
</feature>
<dbReference type="CDD" id="cd12108">
    <property type="entry name" value="Hr-like"/>
    <property type="match status" value="1"/>
</dbReference>
<dbReference type="OrthoDB" id="9769774at2"/>
<dbReference type="RefSeq" id="WP_066803476.1">
    <property type="nucleotide sequence ID" value="NZ_CP014206.1"/>
</dbReference>
<dbReference type="KEGG" id="dej:AWY79_10710"/>
<proteinExistence type="predicted"/>
<dbReference type="Proteomes" id="UP000295506">
    <property type="component" value="Unassembled WGS sequence"/>
</dbReference>
<dbReference type="PANTHER" id="PTHR39966">
    <property type="entry name" value="BLL2471 PROTEIN-RELATED"/>
    <property type="match status" value="1"/>
</dbReference>
<dbReference type="AlphaFoldDB" id="A0A126QNT2"/>
<dbReference type="EMBL" id="SOBK01000003">
    <property type="protein sequence ID" value="TDT89959.1"/>
    <property type="molecule type" value="Genomic_DNA"/>
</dbReference>
<gene>
    <name evidence="2" type="ORF">AWY79_10710</name>
    <name evidence="3" type="ORF">EDC59_103258</name>
</gene>
<protein>
    <recommendedName>
        <fullName evidence="1">Hemerythrin-like domain-containing protein</fullName>
    </recommendedName>
</protein>
<dbReference type="SUPFAM" id="SSF55785">
    <property type="entry name" value="PYP-like sensor domain (PAS domain)"/>
    <property type="match status" value="1"/>
</dbReference>
<dbReference type="PANTHER" id="PTHR39966:SF1">
    <property type="entry name" value="HEMERYTHRIN-LIKE DOMAIN-CONTAINING PROTEIN"/>
    <property type="match status" value="1"/>
</dbReference>